<reference evidence="2 3" key="1">
    <citation type="submission" date="2015-07" db="EMBL/GenBank/DDBJ databases">
        <title>Comparative genomics of the Sigatoka disease complex on banana suggests a link between parallel evolutionary changes in Pseudocercospora fijiensis and Pseudocercospora eumusae and increased virulence on the banana host.</title>
        <authorList>
            <person name="Chang T.-C."/>
            <person name="Salvucci A."/>
            <person name="Crous P.W."/>
            <person name="Stergiopoulos I."/>
        </authorList>
    </citation>
    <scope>NUCLEOTIDE SEQUENCE [LARGE SCALE GENOMIC DNA]</scope>
    <source>
        <strain evidence="2 3">CBS 116634</strain>
    </source>
</reference>
<evidence type="ECO:0000313" key="2">
    <source>
        <dbReference type="EMBL" id="KXT09074.1"/>
    </source>
</evidence>
<comment type="caution">
    <text evidence="2">The sequence shown here is derived from an EMBL/GenBank/DDBJ whole genome shotgun (WGS) entry which is preliminary data.</text>
</comment>
<dbReference type="Proteomes" id="UP000073492">
    <property type="component" value="Unassembled WGS sequence"/>
</dbReference>
<evidence type="ECO:0000313" key="3">
    <source>
        <dbReference type="Proteomes" id="UP000073492"/>
    </source>
</evidence>
<feature type="region of interest" description="Disordered" evidence="1">
    <location>
        <begin position="14"/>
        <end position="59"/>
    </location>
</feature>
<protein>
    <submittedName>
        <fullName evidence="2">Uncharacterized protein</fullName>
    </submittedName>
</protein>
<keyword evidence="3" id="KW-1185">Reference proteome</keyword>
<dbReference type="EMBL" id="LFZO01000377">
    <property type="protein sequence ID" value="KXT09074.1"/>
    <property type="molecule type" value="Genomic_DNA"/>
</dbReference>
<accession>A0A139I300</accession>
<feature type="compositionally biased region" description="Polar residues" evidence="1">
    <location>
        <begin position="230"/>
        <end position="242"/>
    </location>
</feature>
<dbReference type="AlphaFoldDB" id="A0A139I300"/>
<feature type="region of interest" description="Disordered" evidence="1">
    <location>
        <begin position="229"/>
        <end position="248"/>
    </location>
</feature>
<sequence length="260" mass="28849">MARASLFGILPTVMDDHQNNSETSSLYLDGDSEPLRRIPTPEDQQPQLPRRDTSPRLRRKSAIRGSLRLCDNSAGQQNFMQHATGEQQLPLALSDISLGQQITTRSLESVSHFGDELTRARYDPTPQAGVFMRKQKRRAACIFRQLKHSFRCPFQDSSSSAEESAPPRLRVISKERRRPRSIGWPSRLDLANGPTECAYSSLPPPTLEAIPRVSSDIASWLSGLPDFTSIDASGGQSETNPKVATPASLPDVRAIAERTW</sequence>
<gene>
    <name evidence="2" type="ORF">AC579_1154</name>
</gene>
<organism evidence="2 3">
    <name type="scientific">Pseudocercospora musae</name>
    <dbReference type="NCBI Taxonomy" id="113226"/>
    <lineage>
        <taxon>Eukaryota</taxon>
        <taxon>Fungi</taxon>
        <taxon>Dikarya</taxon>
        <taxon>Ascomycota</taxon>
        <taxon>Pezizomycotina</taxon>
        <taxon>Dothideomycetes</taxon>
        <taxon>Dothideomycetidae</taxon>
        <taxon>Mycosphaerellales</taxon>
        <taxon>Mycosphaerellaceae</taxon>
        <taxon>Pseudocercospora</taxon>
    </lineage>
</organism>
<dbReference type="OrthoDB" id="10388443at2759"/>
<name>A0A139I300_9PEZI</name>
<proteinExistence type="predicted"/>
<evidence type="ECO:0000256" key="1">
    <source>
        <dbReference type="SAM" id="MobiDB-lite"/>
    </source>
</evidence>